<evidence type="ECO:0000313" key="3">
    <source>
        <dbReference type="EMBL" id="BCS86015.1"/>
    </source>
</evidence>
<dbReference type="CDD" id="cd16442">
    <property type="entry name" value="BPL"/>
    <property type="match status" value="1"/>
</dbReference>
<keyword evidence="1 3" id="KW-0436">Ligase</keyword>
<keyword evidence="4" id="KW-1185">Reference proteome</keyword>
<gene>
    <name evidence="3" type="ORF">prwr041_19080</name>
</gene>
<dbReference type="InterPro" id="IPR004408">
    <property type="entry name" value="Biotin_CoA_COase_ligase"/>
</dbReference>
<dbReference type="NCBIfam" id="TIGR00121">
    <property type="entry name" value="birA_ligase"/>
    <property type="match status" value="1"/>
</dbReference>
<evidence type="ECO:0000256" key="1">
    <source>
        <dbReference type="ARBA" id="ARBA00022598"/>
    </source>
</evidence>
<dbReference type="GO" id="GO:0016874">
    <property type="term" value="F:ligase activity"/>
    <property type="evidence" value="ECO:0007669"/>
    <property type="project" value="UniProtKB-KW"/>
</dbReference>
<proteinExistence type="predicted"/>
<dbReference type="RefSeq" id="WP_207153611.1">
    <property type="nucleotide sequence ID" value="NZ_AP024484.1"/>
</dbReference>
<dbReference type="InterPro" id="IPR004143">
    <property type="entry name" value="BPL_LPL_catalytic"/>
</dbReference>
<sequence>MWCFNRNKKKTVKPNIIWLDETDSTNNYLKNYVPASDQKISVVVADYQKSGRGQGDNTWESEGGKNLLFSILVHPVMVPVHCQFLLSMAEALAVKETLDKYTDGITLKWPNDIYWNDKKIGGTLIETTLGGGHIKNCIFGTGIDVNQTEFKSSAPNPVSLKNIIGNDIDRKVLMDEIVNSFTKYYAMIENGQYGDISALYHLALYRRHGFFKYRDKKTDEVFDAAIIEVGDDGTLVVRDRNGIISEYRFKEIETVL</sequence>
<name>A0ABN6EM40_9BACT</name>
<feature type="domain" description="BPL/LPL catalytic" evidence="2">
    <location>
        <begin position="11"/>
        <end position="189"/>
    </location>
</feature>
<dbReference type="SUPFAM" id="SSF55681">
    <property type="entry name" value="Class II aaRS and biotin synthetases"/>
    <property type="match status" value="1"/>
</dbReference>
<protein>
    <submittedName>
        <fullName evidence="3">Biotin--[acetyl-CoA-carboxylase] ligase</fullName>
    </submittedName>
</protein>
<dbReference type="PANTHER" id="PTHR12835">
    <property type="entry name" value="BIOTIN PROTEIN LIGASE"/>
    <property type="match status" value="1"/>
</dbReference>
<evidence type="ECO:0000313" key="4">
    <source>
        <dbReference type="Proteomes" id="UP001319045"/>
    </source>
</evidence>
<evidence type="ECO:0000259" key="2">
    <source>
        <dbReference type="PROSITE" id="PS51733"/>
    </source>
</evidence>
<dbReference type="PANTHER" id="PTHR12835:SF5">
    <property type="entry name" value="BIOTIN--PROTEIN LIGASE"/>
    <property type="match status" value="1"/>
</dbReference>
<reference evidence="3 4" key="1">
    <citation type="journal article" date="2022" name="Int. J. Syst. Evol. Microbiol.">
        <title>Prevotella herbatica sp. nov., a plant polysaccharide-decomposing anaerobic bacterium isolated from a methanogenic reactor.</title>
        <authorList>
            <person name="Uek A."/>
            <person name="Tonouchi A."/>
            <person name="Kaku N."/>
            <person name="Ueki K."/>
        </authorList>
    </citation>
    <scope>NUCLEOTIDE SEQUENCE [LARGE SCALE GENOMIC DNA]</scope>
    <source>
        <strain evidence="3 4">WR041</strain>
    </source>
</reference>
<dbReference type="InterPro" id="IPR045864">
    <property type="entry name" value="aa-tRNA-synth_II/BPL/LPL"/>
</dbReference>
<dbReference type="EMBL" id="AP024484">
    <property type="protein sequence ID" value="BCS86015.1"/>
    <property type="molecule type" value="Genomic_DNA"/>
</dbReference>
<accession>A0ABN6EM40</accession>
<dbReference type="PROSITE" id="PS51733">
    <property type="entry name" value="BPL_LPL_CATALYTIC"/>
    <property type="match status" value="1"/>
</dbReference>
<dbReference type="Gene3D" id="3.30.930.10">
    <property type="entry name" value="Bira Bifunctional Protein, Domain 2"/>
    <property type="match status" value="1"/>
</dbReference>
<dbReference type="Pfam" id="PF03099">
    <property type="entry name" value="BPL_LplA_LipB"/>
    <property type="match status" value="1"/>
</dbReference>
<organism evidence="3 4">
    <name type="scientific">Prevotella herbatica</name>
    <dbReference type="NCBI Taxonomy" id="2801997"/>
    <lineage>
        <taxon>Bacteria</taxon>
        <taxon>Pseudomonadati</taxon>
        <taxon>Bacteroidota</taxon>
        <taxon>Bacteroidia</taxon>
        <taxon>Bacteroidales</taxon>
        <taxon>Prevotellaceae</taxon>
        <taxon>Prevotella</taxon>
    </lineage>
</organism>
<dbReference type="Proteomes" id="UP001319045">
    <property type="component" value="Chromosome"/>
</dbReference>